<evidence type="ECO:0000313" key="2">
    <source>
        <dbReference type="EMBL" id="MDT3405420.1"/>
    </source>
</evidence>
<accession>A0ABU3H077</accession>
<name>A0ABU3H077_9SPHI</name>
<sequence>MFKYTFIALALAAMFFSSCGQKMKMVQTAKTDSLAVEAVWKQYVSALTAKNAKQLTKLSLKQVYCQPCAIQTGGGDLVNINDFAKTMFASIYKTQLWQAIKGSKHLMVTEQIKKYKPLNLNVTGDALLVHDVWYVTSQPDKIKGFESQRYAFQFVKDGGQYKFFGLTAVN</sequence>
<dbReference type="RefSeq" id="WP_311953952.1">
    <property type="nucleotide sequence ID" value="NZ_JAVLVU010000001.1"/>
</dbReference>
<reference evidence="3" key="1">
    <citation type="submission" date="2023-07" db="EMBL/GenBank/DDBJ databases">
        <title>Functional and genomic diversity of the sorghum phyllosphere microbiome.</title>
        <authorList>
            <person name="Shade A."/>
        </authorList>
    </citation>
    <scope>NUCLEOTIDE SEQUENCE [LARGE SCALE GENOMIC DNA]</scope>
    <source>
        <strain evidence="3">SORGH_AS_0422</strain>
    </source>
</reference>
<evidence type="ECO:0000313" key="3">
    <source>
        <dbReference type="Proteomes" id="UP001258315"/>
    </source>
</evidence>
<keyword evidence="3" id="KW-1185">Reference proteome</keyword>
<evidence type="ECO:0000256" key="1">
    <source>
        <dbReference type="SAM" id="SignalP"/>
    </source>
</evidence>
<comment type="caution">
    <text evidence="2">The sequence shown here is derived from an EMBL/GenBank/DDBJ whole genome shotgun (WGS) entry which is preliminary data.</text>
</comment>
<protein>
    <recommendedName>
        <fullName evidence="4">Nuclear transport factor 2 family protein</fullName>
    </recommendedName>
</protein>
<feature type="signal peptide" evidence="1">
    <location>
        <begin position="1"/>
        <end position="19"/>
    </location>
</feature>
<evidence type="ECO:0008006" key="4">
    <source>
        <dbReference type="Google" id="ProtNLM"/>
    </source>
</evidence>
<dbReference type="EMBL" id="JAVLVU010000001">
    <property type="protein sequence ID" value="MDT3405420.1"/>
    <property type="molecule type" value="Genomic_DNA"/>
</dbReference>
<keyword evidence="1" id="KW-0732">Signal</keyword>
<organism evidence="2 3">
    <name type="scientific">Mucilaginibacter terrae</name>
    <dbReference type="NCBI Taxonomy" id="1955052"/>
    <lineage>
        <taxon>Bacteria</taxon>
        <taxon>Pseudomonadati</taxon>
        <taxon>Bacteroidota</taxon>
        <taxon>Sphingobacteriia</taxon>
        <taxon>Sphingobacteriales</taxon>
        <taxon>Sphingobacteriaceae</taxon>
        <taxon>Mucilaginibacter</taxon>
    </lineage>
</organism>
<gene>
    <name evidence="2" type="ORF">QE417_004492</name>
</gene>
<feature type="chain" id="PRO_5045609674" description="Nuclear transport factor 2 family protein" evidence="1">
    <location>
        <begin position="20"/>
        <end position="170"/>
    </location>
</feature>
<dbReference type="Proteomes" id="UP001258315">
    <property type="component" value="Unassembled WGS sequence"/>
</dbReference>
<proteinExistence type="predicted"/>
<dbReference type="PROSITE" id="PS51257">
    <property type="entry name" value="PROKAR_LIPOPROTEIN"/>
    <property type="match status" value="1"/>
</dbReference>